<dbReference type="InterPro" id="IPR033121">
    <property type="entry name" value="PEPTIDASE_A1"/>
</dbReference>
<keyword evidence="2" id="KW-0645">Protease</keyword>
<sequence>MIVPNSASAAASLLLSLLLIDGSYARATSKRAPSRSGDSMELLRRVPTAKSYEEWGEWARRNKLSLETKYGGPSRNQKRSTGTNLMVNQNLDSSYYGSLAVGTPAVSYNVILDTGSSDLWLAGASFCDSSSCDRIPTFQASQSSSIKTSNTRFDITYGSGYASGTLATDNVQMAGFS</sequence>
<evidence type="ECO:0000313" key="5">
    <source>
        <dbReference type="EMBL" id="KAL0563141.1"/>
    </source>
</evidence>
<evidence type="ECO:0000259" key="4">
    <source>
        <dbReference type="PROSITE" id="PS51767"/>
    </source>
</evidence>
<dbReference type="PROSITE" id="PS51767">
    <property type="entry name" value="PEPTIDASE_A1"/>
    <property type="match status" value="1"/>
</dbReference>
<proteinExistence type="inferred from homology"/>
<keyword evidence="6" id="KW-1185">Reference proteome</keyword>
<dbReference type="InterPro" id="IPR034164">
    <property type="entry name" value="Pepsin-like_dom"/>
</dbReference>
<name>A0ABR3EJT6_9AGAR</name>
<dbReference type="PROSITE" id="PS00141">
    <property type="entry name" value="ASP_PROTEASE"/>
    <property type="match status" value="1"/>
</dbReference>
<feature type="non-terminal residue" evidence="5">
    <location>
        <position position="177"/>
    </location>
</feature>
<dbReference type="EMBL" id="JBAHYK010003886">
    <property type="protein sequence ID" value="KAL0563141.1"/>
    <property type="molecule type" value="Genomic_DNA"/>
</dbReference>
<keyword evidence="3" id="KW-0732">Signal</keyword>
<dbReference type="InterPro" id="IPR001461">
    <property type="entry name" value="Aspartic_peptidase_A1"/>
</dbReference>
<comment type="similarity">
    <text evidence="1">Belongs to the peptidase A1 family.</text>
</comment>
<dbReference type="InterPro" id="IPR021109">
    <property type="entry name" value="Peptidase_aspartic_dom_sf"/>
</dbReference>
<dbReference type="InterPro" id="IPR001969">
    <property type="entry name" value="Aspartic_peptidase_AS"/>
</dbReference>
<feature type="signal peptide" evidence="3">
    <location>
        <begin position="1"/>
        <end position="25"/>
    </location>
</feature>
<reference evidence="5 6" key="1">
    <citation type="submission" date="2024-02" db="EMBL/GenBank/DDBJ databases">
        <title>A draft genome for the cacao thread blight pathogen Marasmius crinis-equi.</title>
        <authorList>
            <person name="Cohen S.P."/>
            <person name="Baruah I.K."/>
            <person name="Amoako-Attah I."/>
            <person name="Bukari Y."/>
            <person name="Meinhardt L.W."/>
            <person name="Bailey B.A."/>
        </authorList>
    </citation>
    <scope>NUCLEOTIDE SEQUENCE [LARGE SCALE GENOMIC DNA]</scope>
    <source>
        <strain evidence="5 6">GH-76</strain>
    </source>
</reference>
<evidence type="ECO:0000256" key="2">
    <source>
        <dbReference type="ARBA" id="ARBA00022750"/>
    </source>
</evidence>
<evidence type="ECO:0000256" key="3">
    <source>
        <dbReference type="SAM" id="SignalP"/>
    </source>
</evidence>
<dbReference type="PANTHER" id="PTHR47966:SF6">
    <property type="entry name" value="PEPTIDASE A1 DOMAIN-CONTAINING PROTEIN"/>
    <property type="match status" value="1"/>
</dbReference>
<gene>
    <name evidence="5" type="ORF">V5O48_018937</name>
</gene>
<dbReference type="CDD" id="cd05471">
    <property type="entry name" value="pepsin_like"/>
    <property type="match status" value="1"/>
</dbReference>
<evidence type="ECO:0000256" key="1">
    <source>
        <dbReference type="ARBA" id="ARBA00007447"/>
    </source>
</evidence>
<protein>
    <recommendedName>
        <fullName evidence="4">Peptidase A1 domain-containing protein</fullName>
    </recommendedName>
</protein>
<dbReference type="Gene3D" id="2.40.70.10">
    <property type="entry name" value="Acid Proteases"/>
    <property type="match status" value="1"/>
</dbReference>
<feature type="chain" id="PRO_5047483100" description="Peptidase A1 domain-containing protein" evidence="3">
    <location>
        <begin position="26"/>
        <end position="177"/>
    </location>
</feature>
<feature type="domain" description="Peptidase A1" evidence="4">
    <location>
        <begin position="95"/>
        <end position="177"/>
    </location>
</feature>
<keyword evidence="2" id="KW-0064">Aspartyl protease</keyword>
<accession>A0ABR3EJT6</accession>
<keyword evidence="2" id="KW-0378">Hydrolase</keyword>
<comment type="caution">
    <text evidence="5">The sequence shown here is derived from an EMBL/GenBank/DDBJ whole genome shotgun (WGS) entry which is preliminary data.</text>
</comment>
<organism evidence="5 6">
    <name type="scientific">Marasmius crinis-equi</name>
    <dbReference type="NCBI Taxonomy" id="585013"/>
    <lineage>
        <taxon>Eukaryota</taxon>
        <taxon>Fungi</taxon>
        <taxon>Dikarya</taxon>
        <taxon>Basidiomycota</taxon>
        <taxon>Agaricomycotina</taxon>
        <taxon>Agaricomycetes</taxon>
        <taxon>Agaricomycetidae</taxon>
        <taxon>Agaricales</taxon>
        <taxon>Marasmiineae</taxon>
        <taxon>Marasmiaceae</taxon>
        <taxon>Marasmius</taxon>
    </lineage>
</organism>
<dbReference type="PANTHER" id="PTHR47966">
    <property type="entry name" value="BETA-SITE APP-CLEAVING ENZYME, ISOFORM A-RELATED"/>
    <property type="match status" value="1"/>
</dbReference>
<dbReference type="SUPFAM" id="SSF50630">
    <property type="entry name" value="Acid proteases"/>
    <property type="match status" value="1"/>
</dbReference>
<dbReference type="Proteomes" id="UP001465976">
    <property type="component" value="Unassembled WGS sequence"/>
</dbReference>
<evidence type="ECO:0000313" key="6">
    <source>
        <dbReference type="Proteomes" id="UP001465976"/>
    </source>
</evidence>
<dbReference type="Pfam" id="PF00026">
    <property type="entry name" value="Asp"/>
    <property type="match status" value="1"/>
</dbReference>